<dbReference type="AlphaFoldDB" id="A0A3G8QW49"/>
<feature type="compositionally biased region" description="Low complexity" evidence="1">
    <location>
        <begin position="241"/>
        <end position="252"/>
    </location>
</feature>
<evidence type="ECO:0000313" key="4">
    <source>
        <dbReference type="Proteomes" id="UP000282007"/>
    </source>
</evidence>
<evidence type="ECO:0000313" key="3">
    <source>
        <dbReference type="EMBL" id="AZH25981.1"/>
    </source>
</evidence>
<evidence type="ECO:0000256" key="2">
    <source>
        <dbReference type="SAM" id="Phobius"/>
    </source>
</evidence>
<dbReference type="KEGG" id="haer:DU502_11640"/>
<evidence type="ECO:0008006" key="5">
    <source>
        <dbReference type="Google" id="ProtNLM"/>
    </source>
</evidence>
<dbReference type="Gene3D" id="1.20.1640.10">
    <property type="entry name" value="Multidrug efflux transporter AcrB transmembrane domain"/>
    <property type="match status" value="1"/>
</dbReference>
<feature type="transmembrane region" description="Helical" evidence="2">
    <location>
        <begin position="71"/>
        <end position="98"/>
    </location>
</feature>
<protein>
    <recommendedName>
        <fullName evidence="5">Membrane transport protein MMPL domain-containing protein</fullName>
    </recommendedName>
</protein>
<name>A0A3G8QW49_9EURY</name>
<keyword evidence="4" id="KW-1185">Reference proteome</keyword>
<feature type="transmembrane region" description="Helical" evidence="2">
    <location>
        <begin position="132"/>
        <end position="153"/>
    </location>
</feature>
<proteinExistence type="predicted"/>
<sequence>MYDALLTSPYGDRARSYLTEDYHNARVVYTVEADASRAATTADATEMADRYRFDAVETGGTVVFQRVADTIFATAVTSLGTALILSALFLLLVYYLLLGAPRLSVVTLFPIVVTATLLVGTMRMLAIPFNTLTATILSITVGVGIDYAVHVVHRFVTRSKHGRIPTARRSSPSAERGRVGRKYAHYHQRRSRIVLPVDHAAAQTVRAAHDHQRDLRVPHICDRSPRRARSLSPVFVGPGATTTTSTSCGALR</sequence>
<feature type="transmembrane region" description="Helical" evidence="2">
    <location>
        <begin position="105"/>
        <end position="126"/>
    </location>
</feature>
<gene>
    <name evidence="3" type="ORF">DU502_11640</name>
</gene>
<feature type="region of interest" description="Disordered" evidence="1">
    <location>
        <begin position="231"/>
        <end position="252"/>
    </location>
</feature>
<keyword evidence="2" id="KW-0812">Transmembrane</keyword>
<organism evidence="3 4">
    <name type="scientific">Haloplanus aerogenes</name>
    <dbReference type="NCBI Taxonomy" id="660522"/>
    <lineage>
        <taxon>Archaea</taxon>
        <taxon>Methanobacteriati</taxon>
        <taxon>Methanobacteriota</taxon>
        <taxon>Stenosarchaea group</taxon>
        <taxon>Halobacteria</taxon>
        <taxon>Halobacteriales</taxon>
        <taxon>Haloferacaceae</taxon>
        <taxon>Haloplanus</taxon>
    </lineage>
</organism>
<reference evidence="3 4" key="1">
    <citation type="submission" date="2018-07" db="EMBL/GenBank/DDBJ databases">
        <title>Genome sequences of Haloplanus aerogenes JCM 16430T.</title>
        <authorList>
            <person name="Kim Y.B."/>
            <person name="Roh S.W."/>
        </authorList>
    </citation>
    <scope>NUCLEOTIDE SEQUENCE [LARGE SCALE GENOMIC DNA]</scope>
    <source>
        <strain evidence="3 4">JCM 16430</strain>
    </source>
</reference>
<keyword evidence="2" id="KW-0472">Membrane</keyword>
<dbReference type="SUPFAM" id="SSF82866">
    <property type="entry name" value="Multidrug efflux transporter AcrB transmembrane domain"/>
    <property type="match status" value="1"/>
</dbReference>
<dbReference type="EMBL" id="CP034145">
    <property type="protein sequence ID" value="AZH25981.1"/>
    <property type="molecule type" value="Genomic_DNA"/>
</dbReference>
<keyword evidence="2" id="KW-1133">Transmembrane helix</keyword>
<dbReference type="Proteomes" id="UP000282007">
    <property type="component" value="Chromosome"/>
</dbReference>
<evidence type="ECO:0000256" key="1">
    <source>
        <dbReference type="SAM" id="MobiDB-lite"/>
    </source>
</evidence>
<accession>A0A3G8QW49</accession>